<keyword evidence="2" id="KW-1185">Reference proteome</keyword>
<sequence length="179" mass="20680">MTAFAHRSVRASHEGIQGTLDQYLISMVHASFFCNPPEAKVVGPNLEDDIELAWYMRYILNLDYMEGFTPGNRMPFANDDGSTTVRVPYTRSPSDKYYASHKNIKYDDAGAKIAERIEELFDKKFKKRFFKESRWHDVGSDEVTRETLKRAERVLASLQKDTATQIEDHIGIIRSKKPR</sequence>
<dbReference type="KEGG" id="tpla:ElP_73950"/>
<dbReference type="AlphaFoldDB" id="A0A518HF37"/>
<dbReference type="EMBL" id="CP036428">
    <property type="protein sequence ID" value="QDV39428.1"/>
    <property type="molecule type" value="Genomic_DNA"/>
</dbReference>
<gene>
    <name evidence="1" type="ORF">ElP_73950</name>
</gene>
<name>A0A518HF37_9BACT</name>
<proteinExistence type="predicted"/>
<evidence type="ECO:0000313" key="2">
    <source>
        <dbReference type="Proteomes" id="UP000317835"/>
    </source>
</evidence>
<organism evidence="1 2">
    <name type="scientific">Tautonia plasticadhaerens</name>
    <dbReference type="NCBI Taxonomy" id="2527974"/>
    <lineage>
        <taxon>Bacteria</taxon>
        <taxon>Pseudomonadati</taxon>
        <taxon>Planctomycetota</taxon>
        <taxon>Planctomycetia</taxon>
        <taxon>Isosphaerales</taxon>
        <taxon>Isosphaeraceae</taxon>
        <taxon>Tautonia</taxon>
    </lineage>
</organism>
<keyword evidence="1" id="KW-0614">Plasmid</keyword>
<reference evidence="1 2" key="1">
    <citation type="submission" date="2019-02" db="EMBL/GenBank/DDBJ databases">
        <title>Deep-cultivation of Planctomycetes and their phenomic and genomic characterization uncovers novel biology.</title>
        <authorList>
            <person name="Wiegand S."/>
            <person name="Jogler M."/>
            <person name="Boedeker C."/>
            <person name="Pinto D."/>
            <person name="Vollmers J."/>
            <person name="Rivas-Marin E."/>
            <person name="Kohn T."/>
            <person name="Peeters S.H."/>
            <person name="Heuer A."/>
            <person name="Rast P."/>
            <person name="Oberbeckmann S."/>
            <person name="Bunk B."/>
            <person name="Jeske O."/>
            <person name="Meyerdierks A."/>
            <person name="Storesund J.E."/>
            <person name="Kallscheuer N."/>
            <person name="Luecker S."/>
            <person name="Lage O.M."/>
            <person name="Pohl T."/>
            <person name="Merkel B.J."/>
            <person name="Hornburger P."/>
            <person name="Mueller R.-W."/>
            <person name="Bruemmer F."/>
            <person name="Labrenz M."/>
            <person name="Spormann A.M."/>
            <person name="Op den Camp H."/>
            <person name="Overmann J."/>
            <person name="Amann R."/>
            <person name="Jetten M.S.M."/>
            <person name="Mascher T."/>
            <person name="Medema M.H."/>
            <person name="Devos D.P."/>
            <person name="Kaster A.-K."/>
            <person name="Ovreas L."/>
            <person name="Rohde M."/>
            <person name="Galperin M.Y."/>
            <person name="Jogler C."/>
        </authorList>
    </citation>
    <scope>NUCLEOTIDE SEQUENCE [LARGE SCALE GENOMIC DNA]</scope>
    <source>
        <strain evidence="1 2">ElP</strain>
        <plasmid evidence="2">pelp_2</plasmid>
    </source>
</reference>
<evidence type="ECO:0000313" key="1">
    <source>
        <dbReference type="EMBL" id="QDV39428.1"/>
    </source>
</evidence>
<dbReference type="Proteomes" id="UP000317835">
    <property type="component" value="Plasmid pElP_2"/>
</dbReference>
<protein>
    <submittedName>
        <fullName evidence="1">Uncharacterized protein</fullName>
    </submittedName>
</protein>
<geneLocation type="plasmid" evidence="2">
    <name>pelp_2</name>
</geneLocation>
<accession>A0A518HF37</accession>